<dbReference type="Pfam" id="PF04773">
    <property type="entry name" value="FecR"/>
    <property type="match status" value="1"/>
</dbReference>
<evidence type="ECO:0000256" key="1">
    <source>
        <dbReference type="SAM" id="Phobius"/>
    </source>
</evidence>
<dbReference type="Gene3D" id="3.55.50.30">
    <property type="match status" value="1"/>
</dbReference>
<proteinExistence type="predicted"/>
<dbReference type="InterPro" id="IPR006860">
    <property type="entry name" value="FecR"/>
</dbReference>
<feature type="domain" description="FecR protein" evidence="2">
    <location>
        <begin position="183"/>
        <end position="279"/>
    </location>
</feature>
<dbReference type="Proteomes" id="UP000829476">
    <property type="component" value="Chromosome"/>
</dbReference>
<name>A0ABY3YMZ7_9FLAO</name>
<dbReference type="InterPro" id="IPR012373">
    <property type="entry name" value="Ferrdict_sens_TM"/>
</dbReference>
<keyword evidence="1" id="KW-0472">Membrane</keyword>
<evidence type="ECO:0000313" key="4">
    <source>
        <dbReference type="EMBL" id="UNY98538.1"/>
    </source>
</evidence>
<evidence type="ECO:0000313" key="5">
    <source>
        <dbReference type="Proteomes" id="UP000829476"/>
    </source>
</evidence>
<keyword evidence="1" id="KW-1133">Transmembrane helix</keyword>
<dbReference type="PANTHER" id="PTHR30273">
    <property type="entry name" value="PERIPLASMIC SIGNAL SENSOR AND SIGMA FACTOR ACTIVATOR FECR-RELATED"/>
    <property type="match status" value="1"/>
</dbReference>
<dbReference type="InterPro" id="IPR032508">
    <property type="entry name" value="FecR_C"/>
</dbReference>
<dbReference type="EMBL" id="CP094326">
    <property type="protein sequence ID" value="UNY98538.1"/>
    <property type="molecule type" value="Genomic_DNA"/>
</dbReference>
<feature type="transmembrane region" description="Helical" evidence="1">
    <location>
        <begin position="84"/>
        <end position="105"/>
    </location>
</feature>
<dbReference type="PANTHER" id="PTHR30273:SF2">
    <property type="entry name" value="PROTEIN FECR"/>
    <property type="match status" value="1"/>
</dbReference>
<sequence length="392" mass="44722">MTEKEKAILLELIRKHLKGATTQQEDKKLINFYESFQDANDWANVEKGDKQALGDKMLRYIEKEIDKESTTIKRSKLVILNTKWWKYSAVASVVIGLGILSIFLLNKQGEDKESINTLTLAETRVEAGGDKAILTLENGDNVQLGKGKNYSTKTLKSNGEKIVYLSESDQNVDKTITYNMLTIPKGGQFVLNLSDSTKVWLNSDSKIKYPTRFEQGKDRVVELIYGEAYFDVSHSSKNGGTAFKVVNQLQEITVLGTEFNVKVYDDEPDIETTLVEGKVVAETDGNDIVLKPSQQLVFDKKKFTYAVNYVNTYDVMAWKTGVFSFNEITLDKIMKTLSRWYNVDIVFNNKRLEKESFSGVFRKNYSLNEILILMKQSNNIAYEIKDEIVYLK</sequence>
<protein>
    <submittedName>
        <fullName evidence="4">FecR family protein</fullName>
    </submittedName>
</protein>
<organism evidence="4 5">
    <name type="scientific">Zhouia spongiae</name>
    <dbReference type="NCBI Taxonomy" id="2202721"/>
    <lineage>
        <taxon>Bacteria</taxon>
        <taxon>Pseudomonadati</taxon>
        <taxon>Bacteroidota</taxon>
        <taxon>Flavobacteriia</taxon>
        <taxon>Flavobacteriales</taxon>
        <taxon>Flavobacteriaceae</taxon>
        <taxon>Zhouia</taxon>
    </lineage>
</organism>
<feature type="domain" description="Protein FecR C-terminal" evidence="3">
    <location>
        <begin position="323"/>
        <end position="390"/>
    </location>
</feature>
<keyword evidence="5" id="KW-1185">Reference proteome</keyword>
<keyword evidence="1" id="KW-0812">Transmembrane</keyword>
<dbReference type="Gene3D" id="2.60.120.1440">
    <property type="match status" value="1"/>
</dbReference>
<dbReference type="Pfam" id="PF16344">
    <property type="entry name" value="FecR_C"/>
    <property type="match status" value="1"/>
</dbReference>
<dbReference type="RefSeq" id="WP_242936944.1">
    <property type="nucleotide sequence ID" value="NZ_CP094326.1"/>
</dbReference>
<gene>
    <name evidence="4" type="ORF">MQE36_15840</name>
</gene>
<reference evidence="4 5" key="1">
    <citation type="journal article" date="2018" name="Int. J. Syst. Evol. Microbiol.">
        <title>Zhouia spongiae sp. nov., isolated from a marine sponge.</title>
        <authorList>
            <person name="Zhuang L."/>
            <person name="Lin B."/>
            <person name="Qin F."/>
            <person name="Luo L."/>
        </authorList>
    </citation>
    <scope>NUCLEOTIDE SEQUENCE [LARGE SCALE GENOMIC DNA]</scope>
    <source>
        <strain evidence="4 5">HN-Y44</strain>
    </source>
</reference>
<accession>A0ABY3YMZ7</accession>
<evidence type="ECO:0000259" key="3">
    <source>
        <dbReference type="Pfam" id="PF16344"/>
    </source>
</evidence>
<evidence type="ECO:0000259" key="2">
    <source>
        <dbReference type="Pfam" id="PF04773"/>
    </source>
</evidence>